<dbReference type="SUPFAM" id="SSF57362">
    <property type="entry name" value="BPTI-like"/>
    <property type="match status" value="1"/>
</dbReference>
<evidence type="ECO:0000256" key="1">
    <source>
        <dbReference type="SAM" id="SignalP"/>
    </source>
</evidence>
<protein>
    <submittedName>
        <fullName evidence="3">Putative secreted protein</fullName>
    </submittedName>
</protein>
<dbReference type="Pfam" id="PF00014">
    <property type="entry name" value="Kunitz_BPTI"/>
    <property type="match status" value="1"/>
</dbReference>
<feature type="signal peptide" evidence="1">
    <location>
        <begin position="1"/>
        <end position="25"/>
    </location>
</feature>
<feature type="domain" description="BPTI/Kunitz inhibitor" evidence="2">
    <location>
        <begin position="84"/>
        <end position="120"/>
    </location>
</feature>
<dbReference type="AlphaFoldDB" id="A0A023FFD4"/>
<organism evidence="3">
    <name type="scientific">Amblyomma cajennense</name>
    <name type="common">Cayenne tick</name>
    <name type="synonym">Acarus cajennensis</name>
    <dbReference type="NCBI Taxonomy" id="34607"/>
    <lineage>
        <taxon>Eukaryota</taxon>
        <taxon>Metazoa</taxon>
        <taxon>Ecdysozoa</taxon>
        <taxon>Arthropoda</taxon>
        <taxon>Chelicerata</taxon>
        <taxon>Arachnida</taxon>
        <taxon>Acari</taxon>
        <taxon>Parasitiformes</taxon>
        <taxon>Ixodida</taxon>
        <taxon>Ixodoidea</taxon>
        <taxon>Ixodidae</taxon>
        <taxon>Amblyomminae</taxon>
        <taxon>Amblyomma</taxon>
    </lineage>
</organism>
<keyword evidence="1" id="KW-0732">Signal</keyword>
<reference evidence="3" key="1">
    <citation type="submission" date="2014-03" db="EMBL/GenBank/DDBJ databases">
        <title>The sialotranscriptome of Amblyomma triste, Amblyomma parvum and Amblyomma cajennense ticks, uncovered by 454-based RNA-seq.</title>
        <authorList>
            <person name="Garcia G.R."/>
            <person name="Gardinassi L.G."/>
            <person name="Ribeiro J.M."/>
            <person name="Anatriello E."/>
            <person name="Ferreira B.R."/>
            <person name="Moreira H.N."/>
            <person name="Mafra C."/>
            <person name="Olegario M.M."/>
            <person name="Szabo P.J."/>
            <person name="Miranda-Santos I.K."/>
            <person name="Maruyama S.R."/>
        </authorList>
    </citation>
    <scope>NUCLEOTIDE SEQUENCE</scope>
    <source>
        <strain evidence="3">Uberlandia</strain>
        <tissue evidence="3">Salivary glands</tissue>
    </source>
</reference>
<accession>A0A023FFD4</accession>
<dbReference type="Gene3D" id="4.10.410.10">
    <property type="entry name" value="Pancreatic trypsin inhibitor Kunitz domain"/>
    <property type="match status" value="1"/>
</dbReference>
<evidence type="ECO:0000259" key="2">
    <source>
        <dbReference type="Pfam" id="PF00014"/>
    </source>
</evidence>
<evidence type="ECO:0000313" key="3">
    <source>
        <dbReference type="EMBL" id="JAC19659.1"/>
    </source>
</evidence>
<dbReference type="InterPro" id="IPR036880">
    <property type="entry name" value="Kunitz_BPTI_sf"/>
</dbReference>
<sequence length="138" mass="15891">MRSLIFLTFLAFLAGTLVFVAAANAREGIIVSYVTTKGEILNVTEEEFVADDSECPHDEEEKCAYKGKKRLSCYCRPPLFGHTRLDRFFYSPEHNRCFMYRGLGHGCNSFENIDECWSNCTRGRRPGKKIKHNKKKIN</sequence>
<proteinExistence type="evidence at transcript level"/>
<name>A0A023FFD4_AMBCJ</name>
<dbReference type="EMBL" id="GBBK01004823">
    <property type="protein sequence ID" value="JAC19659.1"/>
    <property type="molecule type" value="mRNA"/>
</dbReference>
<dbReference type="GO" id="GO:0004867">
    <property type="term" value="F:serine-type endopeptidase inhibitor activity"/>
    <property type="evidence" value="ECO:0007669"/>
    <property type="project" value="InterPro"/>
</dbReference>
<feature type="chain" id="PRO_5001519809" evidence="1">
    <location>
        <begin position="26"/>
        <end position="138"/>
    </location>
</feature>
<dbReference type="InterPro" id="IPR002223">
    <property type="entry name" value="Kunitz_BPTI"/>
</dbReference>